<name>A0A1M7ZSQ6_9HYPH</name>
<organism evidence="6 7">
    <name type="scientific">Pseudoxanthobacter soli DSM 19599</name>
    <dbReference type="NCBI Taxonomy" id="1123029"/>
    <lineage>
        <taxon>Bacteria</taxon>
        <taxon>Pseudomonadati</taxon>
        <taxon>Pseudomonadota</taxon>
        <taxon>Alphaproteobacteria</taxon>
        <taxon>Hyphomicrobiales</taxon>
        <taxon>Segnochrobactraceae</taxon>
        <taxon>Pseudoxanthobacter</taxon>
    </lineage>
</organism>
<dbReference type="Proteomes" id="UP000186406">
    <property type="component" value="Unassembled WGS sequence"/>
</dbReference>
<dbReference type="InterPro" id="IPR036390">
    <property type="entry name" value="WH_DNA-bd_sf"/>
</dbReference>
<dbReference type="PANTHER" id="PTHR30136:SF7">
    <property type="entry name" value="HTH-TYPE TRANSCRIPTIONAL REGULATOR KDGR-RELATED"/>
    <property type="match status" value="1"/>
</dbReference>
<gene>
    <name evidence="6" type="ORF">SAMN02745172_04367</name>
</gene>
<dbReference type="InterPro" id="IPR014757">
    <property type="entry name" value="Tscrpt_reg_IclR_C"/>
</dbReference>
<dbReference type="InterPro" id="IPR029016">
    <property type="entry name" value="GAF-like_dom_sf"/>
</dbReference>
<evidence type="ECO:0000259" key="5">
    <source>
        <dbReference type="PROSITE" id="PS51078"/>
    </source>
</evidence>
<evidence type="ECO:0000256" key="3">
    <source>
        <dbReference type="ARBA" id="ARBA00023163"/>
    </source>
</evidence>
<dbReference type="InterPro" id="IPR011991">
    <property type="entry name" value="ArsR-like_HTH"/>
</dbReference>
<dbReference type="SUPFAM" id="SSF46785">
    <property type="entry name" value="Winged helix' DNA-binding domain"/>
    <property type="match status" value="1"/>
</dbReference>
<dbReference type="GO" id="GO:0003700">
    <property type="term" value="F:DNA-binding transcription factor activity"/>
    <property type="evidence" value="ECO:0007669"/>
    <property type="project" value="TreeGrafter"/>
</dbReference>
<proteinExistence type="predicted"/>
<reference evidence="6 7" key="1">
    <citation type="submission" date="2016-12" db="EMBL/GenBank/DDBJ databases">
        <authorList>
            <person name="Song W.-J."/>
            <person name="Kurnit D.M."/>
        </authorList>
    </citation>
    <scope>NUCLEOTIDE SEQUENCE [LARGE SCALE GENOMIC DNA]</scope>
    <source>
        <strain evidence="6 7">DSM 19599</strain>
    </source>
</reference>
<dbReference type="GO" id="GO:0003677">
    <property type="term" value="F:DNA binding"/>
    <property type="evidence" value="ECO:0007669"/>
    <property type="project" value="UniProtKB-KW"/>
</dbReference>
<evidence type="ECO:0000259" key="4">
    <source>
        <dbReference type="PROSITE" id="PS51077"/>
    </source>
</evidence>
<dbReference type="SUPFAM" id="SSF55781">
    <property type="entry name" value="GAF domain-like"/>
    <property type="match status" value="1"/>
</dbReference>
<dbReference type="InterPro" id="IPR036388">
    <property type="entry name" value="WH-like_DNA-bd_sf"/>
</dbReference>
<evidence type="ECO:0000256" key="2">
    <source>
        <dbReference type="ARBA" id="ARBA00023125"/>
    </source>
</evidence>
<dbReference type="STRING" id="1123029.SAMN02745172_04367"/>
<dbReference type="Pfam" id="PF09339">
    <property type="entry name" value="HTH_IclR"/>
    <property type="match status" value="1"/>
</dbReference>
<evidence type="ECO:0000256" key="1">
    <source>
        <dbReference type="ARBA" id="ARBA00023015"/>
    </source>
</evidence>
<dbReference type="Gene3D" id="1.10.10.10">
    <property type="entry name" value="Winged helix-like DNA-binding domain superfamily/Winged helix DNA-binding domain"/>
    <property type="match status" value="1"/>
</dbReference>
<dbReference type="RefSeq" id="WP_084565098.1">
    <property type="nucleotide sequence ID" value="NZ_FRXO01000017.1"/>
</dbReference>
<feature type="domain" description="IclR-ED" evidence="5">
    <location>
        <begin position="80"/>
        <end position="263"/>
    </location>
</feature>
<dbReference type="InterPro" id="IPR005471">
    <property type="entry name" value="Tscrpt_reg_IclR_N"/>
</dbReference>
<dbReference type="CDD" id="cd00090">
    <property type="entry name" value="HTH_ARSR"/>
    <property type="match status" value="1"/>
</dbReference>
<dbReference type="InterPro" id="IPR050707">
    <property type="entry name" value="HTH_MetabolicPath_Reg"/>
</dbReference>
<keyword evidence="7" id="KW-1185">Reference proteome</keyword>
<dbReference type="Gene3D" id="3.30.450.40">
    <property type="match status" value="1"/>
</dbReference>
<dbReference type="Pfam" id="PF01614">
    <property type="entry name" value="IclR_C"/>
    <property type="match status" value="1"/>
</dbReference>
<protein>
    <submittedName>
        <fullName evidence="6">Transcriptional regulator, IclR family</fullName>
    </submittedName>
</protein>
<sequence length="273" mass="28824">MSDTTETPDEKYSLRSVGRALDVLQALGAGSGKGMSVGEIAETIGVSRSTAFTLLQTMVARGFVADTRIGGARLYRLGLTLVHLGDRAVAEMGITQIATPILQQLTDATQLTSRLAVLDDGYAVAIGRVDAPGPFRMTASLGRRELPHCSAVGKSLLARLPSEQVMAILTRLGMPRRTEHTLTTQAALIDDLREIAARGYAFDNEEDNIGVVCVGAAVYDRTGDAVAAISVTCMKLGRSDADLHQLGSAVRAYADRISHLLGGPAHSALPPLD</sequence>
<dbReference type="OrthoDB" id="9807558at2"/>
<keyword evidence="3" id="KW-0804">Transcription</keyword>
<evidence type="ECO:0000313" key="7">
    <source>
        <dbReference type="Proteomes" id="UP000186406"/>
    </source>
</evidence>
<feature type="domain" description="HTH iclR-type" evidence="4">
    <location>
        <begin position="14"/>
        <end position="79"/>
    </location>
</feature>
<accession>A0A1M7ZSQ6</accession>
<dbReference type="PROSITE" id="PS51078">
    <property type="entry name" value="ICLR_ED"/>
    <property type="match status" value="1"/>
</dbReference>
<evidence type="ECO:0000313" key="6">
    <source>
        <dbReference type="EMBL" id="SHO67686.1"/>
    </source>
</evidence>
<dbReference type="GO" id="GO:0045892">
    <property type="term" value="P:negative regulation of DNA-templated transcription"/>
    <property type="evidence" value="ECO:0007669"/>
    <property type="project" value="TreeGrafter"/>
</dbReference>
<dbReference type="PANTHER" id="PTHR30136">
    <property type="entry name" value="HELIX-TURN-HELIX TRANSCRIPTIONAL REGULATOR, ICLR FAMILY"/>
    <property type="match status" value="1"/>
</dbReference>
<dbReference type="SMART" id="SM00346">
    <property type="entry name" value="HTH_ICLR"/>
    <property type="match status" value="1"/>
</dbReference>
<dbReference type="AlphaFoldDB" id="A0A1M7ZSQ6"/>
<keyword evidence="2" id="KW-0238">DNA-binding</keyword>
<dbReference type="PROSITE" id="PS51077">
    <property type="entry name" value="HTH_ICLR"/>
    <property type="match status" value="1"/>
</dbReference>
<keyword evidence="1" id="KW-0805">Transcription regulation</keyword>
<dbReference type="EMBL" id="FRXO01000017">
    <property type="protein sequence ID" value="SHO67686.1"/>
    <property type="molecule type" value="Genomic_DNA"/>
</dbReference>